<dbReference type="CDD" id="cd17535">
    <property type="entry name" value="REC_NarL-like"/>
    <property type="match status" value="1"/>
</dbReference>
<dbReference type="RefSeq" id="WP_012060030.1">
    <property type="nucleotide sequence ID" value="NZ_CP073279.1"/>
</dbReference>
<gene>
    <name evidence="10" type="ORF">IS491_12000</name>
</gene>
<dbReference type="Proteomes" id="UP000631418">
    <property type="component" value="Unassembled WGS sequence"/>
</dbReference>
<evidence type="ECO:0000259" key="8">
    <source>
        <dbReference type="PROSITE" id="PS50043"/>
    </source>
</evidence>
<dbReference type="SMART" id="SM00448">
    <property type="entry name" value="REC"/>
    <property type="match status" value="1"/>
</dbReference>
<comment type="function">
    <text evidence="6">May play the central regulatory role in sporulation. It may be an element of the effector pathway responsible for the activation of sporulation genes in response to nutritional stress. Spo0A may act in concert with spo0H (a sigma factor) to control the expression of some genes that are critical to the sporulation process.</text>
</comment>
<dbReference type="PROSITE" id="PS50043">
    <property type="entry name" value="HTH_LUXR_2"/>
    <property type="match status" value="1"/>
</dbReference>
<dbReference type="Gene3D" id="3.40.50.2300">
    <property type="match status" value="1"/>
</dbReference>
<dbReference type="InterPro" id="IPR000792">
    <property type="entry name" value="Tscrpt_reg_LuxR_C"/>
</dbReference>
<proteinExistence type="predicted"/>
<dbReference type="InterPro" id="IPR039420">
    <property type="entry name" value="WalR-like"/>
</dbReference>
<organism evidence="10 11">
    <name type="scientific">Clostridium beijerinckii</name>
    <name type="common">Clostridium MP</name>
    <dbReference type="NCBI Taxonomy" id="1520"/>
    <lineage>
        <taxon>Bacteria</taxon>
        <taxon>Bacillati</taxon>
        <taxon>Bacillota</taxon>
        <taxon>Clostridia</taxon>
        <taxon>Eubacteriales</taxon>
        <taxon>Clostridiaceae</taxon>
        <taxon>Clostridium</taxon>
    </lineage>
</organism>
<dbReference type="GO" id="GO:0006355">
    <property type="term" value="P:regulation of DNA-templated transcription"/>
    <property type="evidence" value="ECO:0007669"/>
    <property type="project" value="InterPro"/>
</dbReference>
<keyword evidence="3" id="KW-0805">Transcription regulation</keyword>
<dbReference type="InterPro" id="IPR001789">
    <property type="entry name" value="Sig_transdc_resp-reg_receiver"/>
</dbReference>
<dbReference type="InterPro" id="IPR011006">
    <property type="entry name" value="CheY-like_superfamily"/>
</dbReference>
<evidence type="ECO:0000256" key="2">
    <source>
        <dbReference type="ARBA" id="ARBA00022553"/>
    </source>
</evidence>
<name>A0AAE2RSW8_CLOBE</name>
<keyword evidence="4" id="KW-0238">DNA-binding</keyword>
<sequence length="219" mass="24911">MINVVLVDDQQIVREGIKIILSLDNEISILKEAENGKQLLKILQEIQPDIILMDIRMPFMNGVEATKIVKEKYNNIKVIILTTFNEDEYVLQGIRNGADGYILKDARSHDIIKSIKAAYNGDILLDPAVTTKLIRAFNSISIDKQNSRIINKQKKKLELLTQREMDVAKLVAQGNSNKDICHTLFLTEGTVKNYLTNIFEKLELSSRTELALFINQIEP</sequence>
<evidence type="ECO:0000256" key="3">
    <source>
        <dbReference type="ARBA" id="ARBA00023015"/>
    </source>
</evidence>
<dbReference type="Pfam" id="PF00196">
    <property type="entry name" value="GerE"/>
    <property type="match status" value="1"/>
</dbReference>
<evidence type="ECO:0000256" key="1">
    <source>
        <dbReference type="ARBA" id="ARBA00018672"/>
    </source>
</evidence>
<dbReference type="OMA" id="DIRMPTV"/>
<comment type="caution">
    <text evidence="10">The sequence shown here is derived from an EMBL/GenBank/DDBJ whole genome shotgun (WGS) entry which is preliminary data.</text>
</comment>
<dbReference type="CDD" id="cd06170">
    <property type="entry name" value="LuxR_C_like"/>
    <property type="match status" value="1"/>
</dbReference>
<dbReference type="GO" id="GO:0000160">
    <property type="term" value="P:phosphorelay signal transduction system"/>
    <property type="evidence" value="ECO:0007669"/>
    <property type="project" value="InterPro"/>
</dbReference>
<evidence type="ECO:0000256" key="5">
    <source>
        <dbReference type="ARBA" id="ARBA00023163"/>
    </source>
</evidence>
<feature type="domain" description="HTH luxR-type" evidence="8">
    <location>
        <begin position="153"/>
        <end position="218"/>
    </location>
</feature>
<dbReference type="Pfam" id="PF00072">
    <property type="entry name" value="Response_reg"/>
    <property type="match status" value="1"/>
</dbReference>
<dbReference type="PANTHER" id="PTHR43214:SF43">
    <property type="entry name" value="TWO-COMPONENT RESPONSE REGULATOR"/>
    <property type="match status" value="1"/>
</dbReference>
<accession>A0AAE2RSW8</accession>
<dbReference type="InterPro" id="IPR058245">
    <property type="entry name" value="NreC/VraR/RcsB-like_REC"/>
</dbReference>
<evidence type="ECO:0000259" key="9">
    <source>
        <dbReference type="PROSITE" id="PS50110"/>
    </source>
</evidence>
<dbReference type="PRINTS" id="PR00038">
    <property type="entry name" value="HTHLUXR"/>
</dbReference>
<feature type="domain" description="Response regulatory" evidence="9">
    <location>
        <begin position="3"/>
        <end position="119"/>
    </location>
</feature>
<dbReference type="SUPFAM" id="SSF52172">
    <property type="entry name" value="CheY-like"/>
    <property type="match status" value="1"/>
</dbReference>
<evidence type="ECO:0000256" key="6">
    <source>
        <dbReference type="ARBA" id="ARBA00024867"/>
    </source>
</evidence>
<feature type="modified residue" description="4-aspartylphosphate" evidence="7">
    <location>
        <position position="54"/>
    </location>
</feature>
<dbReference type="PANTHER" id="PTHR43214">
    <property type="entry name" value="TWO-COMPONENT RESPONSE REGULATOR"/>
    <property type="match status" value="1"/>
</dbReference>
<dbReference type="PROSITE" id="PS50110">
    <property type="entry name" value="RESPONSE_REGULATORY"/>
    <property type="match status" value="1"/>
</dbReference>
<evidence type="ECO:0000313" key="10">
    <source>
        <dbReference type="EMBL" id="MBF7809377.1"/>
    </source>
</evidence>
<reference evidence="10" key="1">
    <citation type="submission" date="2020-11" db="EMBL/GenBank/DDBJ databases">
        <authorList>
            <person name="Thieme N."/>
            <person name="Liebl W."/>
            <person name="Zverlov V."/>
        </authorList>
    </citation>
    <scope>NUCLEOTIDE SEQUENCE</scope>
    <source>
        <strain evidence="10">NT08</strain>
    </source>
</reference>
<dbReference type="InterPro" id="IPR016032">
    <property type="entry name" value="Sig_transdc_resp-reg_C-effctor"/>
</dbReference>
<evidence type="ECO:0000313" key="11">
    <source>
        <dbReference type="Proteomes" id="UP000631418"/>
    </source>
</evidence>
<dbReference type="EMBL" id="JADOEF010000001">
    <property type="protein sequence ID" value="MBF7809377.1"/>
    <property type="molecule type" value="Genomic_DNA"/>
</dbReference>
<keyword evidence="2 7" id="KW-0597">Phosphoprotein</keyword>
<dbReference type="AlphaFoldDB" id="A0AAE2RSW8"/>
<keyword evidence="5" id="KW-0804">Transcription</keyword>
<evidence type="ECO:0000256" key="4">
    <source>
        <dbReference type="ARBA" id="ARBA00023125"/>
    </source>
</evidence>
<dbReference type="SMART" id="SM00421">
    <property type="entry name" value="HTH_LUXR"/>
    <property type="match status" value="1"/>
</dbReference>
<dbReference type="SUPFAM" id="SSF46894">
    <property type="entry name" value="C-terminal effector domain of the bipartite response regulators"/>
    <property type="match status" value="1"/>
</dbReference>
<protein>
    <recommendedName>
        <fullName evidence="1">Stage 0 sporulation protein A homolog</fullName>
    </recommendedName>
</protein>
<dbReference type="GO" id="GO:0003677">
    <property type="term" value="F:DNA binding"/>
    <property type="evidence" value="ECO:0007669"/>
    <property type="project" value="UniProtKB-KW"/>
</dbReference>
<evidence type="ECO:0000256" key="7">
    <source>
        <dbReference type="PROSITE-ProRule" id="PRU00169"/>
    </source>
</evidence>